<accession>A0A8J7F1E7</accession>
<sequence>MNSPFPGMNPYLENNVFWSEVHHRLITAIADAIEVNIPPQYRVAIEQRTYLSDDSDSVLVGIPDVAVFSQKDKLPHHSLVKTEVSASEGVTVTMPIPENVKESYLEIREVATGFVVTTIEILSPKNKRAGEGRKAYERKRKQVLASLSHLIEIDLLRNGKPMAVLEDIKPTDYRIIVSRSELRPQAKLYGFSVREPIPTFSLPLQSEDTEIILDLQSLLNGIYNRARYYLSIDYNQDPVPSLKSEDKSWLDTLLREKGLRNK</sequence>
<proteinExistence type="predicted"/>
<dbReference type="InterPro" id="IPR025132">
    <property type="entry name" value="DUF4058"/>
</dbReference>
<dbReference type="EMBL" id="JADEWL010000020">
    <property type="protein sequence ID" value="MBE9212880.1"/>
    <property type="molecule type" value="Genomic_DNA"/>
</dbReference>
<dbReference type="AlphaFoldDB" id="A0A8J7F1E7"/>
<dbReference type="RefSeq" id="WP_193919225.1">
    <property type="nucleotide sequence ID" value="NZ_JADEWL010000020.1"/>
</dbReference>
<evidence type="ECO:0000313" key="2">
    <source>
        <dbReference type="Proteomes" id="UP000620559"/>
    </source>
</evidence>
<dbReference type="Pfam" id="PF13267">
    <property type="entry name" value="DUF4058"/>
    <property type="match status" value="1"/>
</dbReference>
<protein>
    <submittedName>
        <fullName evidence="1">DUF4058 family protein</fullName>
    </submittedName>
</protein>
<name>A0A8J7F1E7_9CYAN</name>
<evidence type="ECO:0000313" key="1">
    <source>
        <dbReference type="EMBL" id="MBE9212880.1"/>
    </source>
</evidence>
<comment type="caution">
    <text evidence="1">The sequence shown here is derived from an EMBL/GenBank/DDBJ whole genome shotgun (WGS) entry which is preliminary data.</text>
</comment>
<organism evidence="1 2">
    <name type="scientific">Plectonema cf. radiosum LEGE 06105</name>
    <dbReference type="NCBI Taxonomy" id="945769"/>
    <lineage>
        <taxon>Bacteria</taxon>
        <taxon>Bacillati</taxon>
        <taxon>Cyanobacteriota</taxon>
        <taxon>Cyanophyceae</taxon>
        <taxon>Oscillatoriophycideae</taxon>
        <taxon>Oscillatoriales</taxon>
        <taxon>Microcoleaceae</taxon>
        <taxon>Plectonema</taxon>
    </lineage>
</organism>
<dbReference type="Proteomes" id="UP000620559">
    <property type="component" value="Unassembled WGS sequence"/>
</dbReference>
<keyword evidence="2" id="KW-1185">Reference proteome</keyword>
<reference evidence="1" key="1">
    <citation type="submission" date="2020-10" db="EMBL/GenBank/DDBJ databases">
        <authorList>
            <person name="Castelo-Branco R."/>
            <person name="Eusebio N."/>
            <person name="Adriana R."/>
            <person name="Vieira A."/>
            <person name="Brugerolle De Fraissinette N."/>
            <person name="Rezende De Castro R."/>
            <person name="Schneider M.P."/>
            <person name="Vasconcelos V."/>
            <person name="Leao P.N."/>
        </authorList>
    </citation>
    <scope>NUCLEOTIDE SEQUENCE</scope>
    <source>
        <strain evidence="1">LEGE 06105</strain>
    </source>
</reference>
<gene>
    <name evidence="1" type="ORF">IQ247_09270</name>
</gene>